<protein>
    <recommendedName>
        <fullName evidence="3">Transposase</fullName>
    </recommendedName>
</protein>
<dbReference type="EMBL" id="JAKZFC010000004">
    <property type="protein sequence ID" value="MCH7322581.1"/>
    <property type="molecule type" value="Genomic_DNA"/>
</dbReference>
<keyword evidence="2" id="KW-1185">Reference proteome</keyword>
<dbReference type="RefSeq" id="WP_241369650.1">
    <property type="nucleotide sequence ID" value="NZ_JAKZFC010000004.1"/>
</dbReference>
<comment type="caution">
    <text evidence="1">The sequence shown here is derived from an EMBL/GenBank/DDBJ whole genome shotgun (WGS) entry which is preliminary data.</text>
</comment>
<name>A0ABS9UE33_9BACL</name>
<reference evidence="1 2" key="1">
    <citation type="submission" date="2022-03" db="EMBL/GenBank/DDBJ databases">
        <authorList>
            <person name="Jo J.-H."/>
            <person name="Im W.-T."/>
        </authorList>
    </citation>
    <scope>NUCLEOTIDE SEQUENCE [LARGE SCALE GENOMIC DNA]</scope>
    <source>
        <strain evidence="1 2">MA9</strain>
    </source>
</reference>
<dbReference type="Proteomes" id="UP001316087">
    <property type="component" value="Unassembled WGS sequence"/>
</dbReference>
<accession>A0ABS9UE33</accession>
<gene>
    <name evidence="1" type="ORF">LZ480_11825</name>
</gene>
<sequence>MVKYQKKQTECRCCGRDFYESDLNLEMLKKFEVTVNGFFKWTEKSNGNKVENKKTGKKIPV</sequence>
<organism evidence="1 2">
    <name type="scientific">Solibacillus palustris</name>
    <dbReference type="NCBI Taxonomy" id="2908203"/>
    <lineage>
        <taxon>Bacteria</taxon>
        <taxon>Bacillati</taxon>
        <taxon>Bacillota</taxon>
        <taxon>Bacilli</taxon>
        <taxon>Bacillales</taxon>
        <taxon>Caryophanaceae</taxon>
        <taxon>Solibacillus</taxon>
    </lineage>
</organism>
<proteinExistence type="predicted"/>
<evidence type="ECO:0000313" key="2">
    <source>
        <dbReference type="Proteomes" id="UP001316087"/>
    </source>
</evidence>
<evidence type="ECO:0008006" key="3">
    <source>
        <dbReference type="Google" id="ProtNLM"/>
    </source>
</evidence>
<evidence type="ECO:0000313" key="1">
    <source>
        <dbReference type="EMBL" id="MCH7322581.1"/>
    </source>
</evidence>